<dbReference type="PANTHER" id="PTHR20910:SF1">
    <property type="entry name" value="SUPEROXIDE DISMUTASE COPPER_ZINC BINDING DOMAIN-CONTAINING PROTEIN"/>
    <property type="match status" value="1"/>
</dbReference>
<dbReference type="InterPro" id="IPR053257">
    <property type="entry name" value="Cu-only_SOD"/>
</dbReference>
<feature type="domain" description="Superoxide dismutase copper/zinc binding" evidence="2">
    <location>
        <begin position="592"/>
        <end position="712"/>
    </location>
</feature>
<dbReference type="EMBL" id="CADEAL010004126">
    <property type="protein sequence ID" value="CAB1452411.1"/>
    <property type="molecule type" value="Genomic_DNA"/>
</dbReference>
<dbReference type="InterPro" id="IPR001424">
    <property type="entry name" value="SOD_Cu_Zn_dom"/>
</dbReference>
<accession>A0A9N7VQA1</accession>
<dbReference type="Pfam" id="PF00080">
    <property type="entry name" value="Sod_Cu"/>
    <property type="match status" value="3"/>
</dbReference>
<dbReference type="PANTHER" id="PTHR20910">
    <property type="entry name" value="AGAP001623-PA"/>
    <property type="match status" value="1"/>
</dbReference>
<reference evidence="3" key="1">
    <citation type="submission" date="2020-03" db="EMBL/GenBank/DDBJ databases">
        <authorList>
            <person name="Weist P."/>
        </authorList>
    </citation>
    <scope>NUCLEOTIDE SEQUENCE</scope>
</reference>
<gene>
    <name evidence="3" type="ORF">PLEPLA_LOCUS40151</name>
</gene>
<protein>
    <recommendedName>
        <fullName evidence="2">Superoxide dismutase copper/zinc binding domain-containing protein</fullName>
    </recommendedName>
</protein>
<dbReference type="Proteomes" id="UP001153269">
    <property type="component" value="Unassembled WGS sequence"/>
</dbReference>
<organism evidence="3 4">
    <name type="scientific">Pleuronectes platessa</name>
    <name type="common">European plaice</name>
    <dbReference type="NCBI Taxonomy" id="8262"/>
    <lineage>
        <taxon>Eukaryota</taxon>
        <taxon>Metazoa</taxon>
        <taxon>Chordata</taxon>
        <taxon>Craniata</taxon>
        <taxon>Vertebrata</taxon>
        <taxon>Euteleostomi</taxon>
        <taxon>Actinopterygii</taxon>
        <taxon>Neopterygii</taxon>
        <taxon>Teleostei</taxon>
        <taxon>Neoteleostei</taxon>
        <taxon>Acanthomorphata</taxon>
        <taxon>Carangaria</taxon>
        <taxon>Pleuronectiformes</taxon>
        <taxon>Pleuronectoidei</taxon>
        <taxon>Pleuronectidae</taxon>
        <taxon>Pleuronectes</taxon>
    </lineage>
</organism>
<evidence type="ECO:0000256" key="1">
    <source>
        <dbReference type="SAM" id="MobiDB-lite"/>
    </source>
</evidence>
<dbReference type="GO" id="GO:0006801">
    <property type="term" value="P:superoxide metabolic process"/>
    <property type="evidence" value="ECO:0007669"/>
    <property type="project" value="InterPro"/>
</dbReference>
<comment type="caution">
    <text evidence="3">The sequence shown here is derived from an EMBL/GenBank/DDBJ whole genome shotgun (WGS) entry which is preliminary data.</text>
</comment>
<dbReference type="AlphaFoldDB" id="A0A9N7VQA1"/>
<dbReference type="InterPro" id="IPR036423">
    <property type="entry name" value="SOD-like_Cu/Zn_dom_sf"/>
</dbReference>
<dbReference type="SUPFAM" id="SSF49329">
    <property type="entry name" value="Cu,Zn superoxide dismutase-like"/>
    <property type="match status" value="4"/>
</dbReference>
<dbReference type="Gene3D" id="2.60.40.200">
    <property type="entry name" value="Superoxide dismutase, copper/zinc binding domain"/>
    <property type="match status" value="4"/>
</dbReference>
<proteinExistence type="predicted"/>
<feature type="domain" description="Superoxide dismutase copper/zinc binding" evidence="2">
    <location>
        <begin position="277"/>
        <end position="397"/>
    </location>
</feature>
<keyword evidence="4" id="KW-1185">Reference proteome</keyword>
<feature type="region of interest" description="Disordered" evidence="1">
    <location>
        <begin position="1"/>
        <end position="26"/>
    </location>
</feature>
<sequence length="987" mass="107060">MKYQERANSAPVPRLRPPPRSLAQRHNSISCVQFRAPLNMRGVTGLVQFSTTSQTATATVSGAGSCGTINFSLSEFPVMYGHFAQPCSEANIGSSIFTFTADPASSSTINVSQLFEQSPNLDDHSLTLQTCNGTKVCTVVSRGQTFLTRQARFSGPIAGNVYIRLNKGETNPRLLADLVTIGQVNASQTTITLFGSTSTAATCDVLLGSLEALTLTNLGVVKVGTPLQSEKSRLNETSLKNRPGFLLLRMGSSYECAPIYDVPEKQVTAVVNMRGIKGYFSFRQASCFDATELRVNLTNLQSRVGPYHVHLFPVPSPRLCSNDNVGGHWNPFKVKTNDPTYPKVPGSTHDKYEIGDLSAKHMSLAGKNETNMVFTDFNLPLFGQNSIVGRSVVIHQTDGARYVCASISYPGAVTIARARFQGPVIGEILFTQLKNNPLSDVSIFVDVSYGNQTLTPTRNHNWHVHTYPISSERDDDERRCSTTEGHWNPFNINTEDGSYRFHCSPSNPFSCEVADFSNKHSPINLGTRVGVVEAKNFFTDVTSWLSRSGMIGRSVVIHQAERGGPRIACTNVTMVRVHKASLDGWFGPGMSSGQVQFSQAIPQGPTTINVSLMSLNSLAGGYHVHILPIKPGSAQPCSNANIMGHFNPLAWNVSNSPTPGTGTMDQYEVGDISGKFGMLNGLSQSEALYEDPDVQLSGPYSIVGRSLVVHYANGSRMRCADISAERDTEGQWTTAKAVFNGAVTGTVRLRQQMFPDGSSGDITLDVTLQSSRRDTTVASLFITSHRSGSQCRDVGDTYNPFNMTSMDSRCSLENPLSCVVGEISARHGPVRLTESQLFTDSIIQLHGDNTVVQRSLVLKSGDSTIACTDILPESPAAEQIFPKVTVFSRYDFRWRVANVLQLKMARVTILPRSLLPAADGRCQQVSFSVSGDVGKELLKSVKTSEKMGKYRESESCTRNAVGPLVPAGLLLGLMFAAACLLPSTASL</sequence>
<evidence type="ECO:0000313" key="4">
    <source>
        <dbReference type="Proteomes" id="UP001153269"/>
    </source>
</evidence>
<dbReference type="GO" id="GO:0046872">
    <property type="term" value="F:metal ion binding"/>
    <property type="evidence" value="ECO:0007669"/>
    <property type="project" value="InterPro"/>
</dbReference>
<evidence type="ECO:0000313" key="3">
    <source>
        <dbReference type="EMBL" id="CAB1452411.1"/>
    </source>
</evidence>
<evidence type="ECO:0000259" key="2">
    <source>
        <dbReference type="Pfam" id="PF00080"/>
    </source>
</evidence>
<name>A0A9N7VQA1_PLEPL</name>
<feature type="domain" description="Superoxide dismutase copper/zinc binding" evidence="2">
    <location>
        <begin position="425"/>
        <end position="562"/>
    </location>
</feature>